<feature type="region of interest" description="Disordered" evidence="1">
    <location>
        <begin position="233"/>
        <end position="340"/>
    </location>
</feature>
<organism evidence="4 5">
    <name type="scientific">Bradyrhizobium erythrophlei</name>
    <dbReference type="NCBI Taxonomy" id="1437360"/>
    <lineage>
        <taxon>Bacteria</taxon>
        <taxon>Pseudomonadati</taxon>
        <taxon>Pseudomonadota</taxon>
        <taxon>Alphaproteobacteria</taxon>
        <taxon>Hyphomicrobiales</taxon>
        <taxon>Nitrobacteraceae</taxon>
        <taxon>Bradyrhizobium</taxon>
    </lineage>
</organism>
<dbReference type="PANTHER" id="PTHR23150:SF35">
    <property type="entry name" value="BLL6746 PROTEIN"/>
    <property type="match status" value="1"/>
</dbReference>
<dbReference type="Gene3D" id="3.30.70.1230">
    <property type="entry name" value="Nucleotide cyclase"/>
    <property type="match status" value="1"/>
</dbReference>
<dbReference type="InterPro" id="IPR042095">
    <property type="entry name" value="SUMF_sf"/>
</dbReference>
<dbReference type="InterPro" id="IPR001054">
    <property type="entry name" value="A/G_cyclase"/>
</dbReference>
<feature type="compositionally biased region" description="Pro residues" evidence="1">
    <location>
        <begin position="244"/>
        <end position="256"/>
    </location>
</feature>
<proteinExistence type="predicted"/>
<feature type="domain" description="Guanylate cyclase" evidence="3">
    <location>
        <begin position="26"/>
        <end position="141"/>
    </location>
</feature>
<evidence type="ECO:0000259" key="3">
    <source>
        <dbReference type="PROSITE" id="PS50125"/>
    </source>
</evidence>
<feature type="transmembrane region" description="Helical" evidence="2">
    <location>
        <begin position="204"/>
        <end position="225"/>
    </location>
</feature>
<evidence type="ECO:0000313" key="5">
    <source>
        <dbReference type="Proteomes" id="UP000189796"/>
    </source>
</evidence>
<dbReference type="InterPro" id="IPR029787">
    <property type="entry name" value="Nucleotide_cyclase"/>
</dbReference>
<dbReference type="SMART" id="SM00044">
    <property type="entry name" value="CYCc"/>
    <property type="match status" value="1"/>
</dbReference>
<dbReference type="EMBL" id="LT670817">
    <property type="protein sequence ID" value="SHH90758.1"/>
    <property type="molecule type" value="Genomic_DNA"/>
</dbReference>
<dbReference type="GO" id="GO:0004016">
    <property type="term" value="F:adenylate cyclase activity"/>
    <property type="evidence" value="ECO:0007669"/>
    <property type="project" value="UniProtKB-ARBA"/>
</dbReference>
<reference evidence="4 5" key="1">
    <citation type="submission" date="2016-11" db="EMBL/GenBank/DDBJ databases">
        <authorList>
            <person name="Jaros S."/>
            <person name="Januszkiewicz K."/>
            <person name="Wedrychowicz H."/>
        </authorList>
    </citation>
    <scope>NUCLEOTIDE SEQUENCE [LARGE SCALE GENOMIC DNA]</scope>
    <source>
        <strain evidence="4 5">GAS138</strain>
    </source>
</reference>
<dbReference type="GO" id="GO:0120147">
    <property type="term" value="F:formylglycine-generating oxidase activity"/>
    <property type="evidence" value="ECO:0007669"/>
    <property type="project" value="TreeGrafter"/>
</dbReference>
<evidence type="ECO:0000256" key="2">
    <source>
        <dbReference type="SAM" id="Phobius"/>
    </source>
</evidence>
<keyword evidence="2" id="KW-1133">Transmembrane helix</keyword>
<feature type="compositionally biased region" description="Low complexity" evidence="1">
    <location>
        <begin position="295"/>
        <end position="313"/>
    </location>
</feature>
<dbReference type="SUPFAM" id="SSF55073">
    <property type="entry name" value="Nucleotide cyclase"/>
    <property type="match status" value="1"/>
</dbReference>
<dbReference type="Pfam" id="PF00211">
    <property type="entry name" value="Guanylate_cyc"/>
    <property type="match status" value="1"/>
</dbReference>
<name>A0A1M5WTI3_9BRAD</name>
<dbReference type="PROSITE" id="PS50125">
    <property type="entry name" value="GUANYLATE_CYCLASE_2"/>
    <property type="match status" value="1"/>
</dbReference>
<dbReference type="RefSeq" id="WP_079605112.1">
    <property type="nucleotide sequence ID" value="NZ_LT670817.1"/>
</dbReference>
<dbReference type="Gene3D" id="3.90.1580.10">
    <property type="entry name" value="paralog of FGE (formylglycine-generating enzyme)"/>
    <property type="match status" value="1"/>
</dbReference>
<dbReference type="InterPro" id="IPR051043">
    <property type="entry name" value="Sulfatase_Mod_Factor_Kinase"/>
</dbReference>
<feature type="compositionally biased region" description="Pro residues" evidence="1">
    <location>
        <begin position="280"/>
        <end position="294"/>
    </location>
</feature>
<dbReference type="AlphaFoldDB" id="A0A1M5WTI3"/>
<dbReference type="InterPro" id="IPR005532">
    <property type="entry name" value="SUMF_dom"/>
</dbReference>
<dbReference type="InterPro" id="IPR016187">
    <property type="entry name" value="CTDL_fold"/>
</dbReference>
<dbReference type="CDD" id="cd07302">
    <property type="entry name" value="CHD"/>
    <property type="match status" value="1"/>
</dbReference>
<sequence>MAEIRDFKTGRSGEPPRDSMPRRLAAIVAADIAGYSRLMELDEEGTHNRVKRIERDLIEPSIAENHGKLVKTTGDGFIAIFDSPVEAVRCAIVIQQNMVGRNTSLPRHHWIEYRIGVNLGDVIIEPDDVYGDGVNVASRLEGIADPGQVYISGGIYEQIKHKLVCGYESLGDRKVKNITDPVRVYRVLPDPAAFQRTRKRRENVLIFLLSLTLLVIAGGVLWYLLLQPRGKVGNQTSASVSPPTAIPTAPPLPGPAITPATRQPQPAPAVAPIPQQAAPAPAPTPAPSVAPTPAPSVATTTQQSAQPAAPPASGLHEPEMTTIRGGSFTMGSNDDVTEKPTHQVTIKPFAISRYPISVREWNACAAAKACAFVASGKDDAPVTNVSWTDAKQYVAWLADATRKPYRLPSEAEWEYAARGGTQTKYWWGDQLQSGMANCKNCNDVALAEQPIKVGSFRPNPFGLYDMGGGVDQWAEDCWHKNYHGAPADGSAWLEGECGSHVIRSGSWRNDAQYVRPSNRDSYDTNVRYPTHGFRIALSPP</sequence>
<keyword evidence="2" id="KW-0812">Transmembrane</keyword>
<evidence type="ECO:0000256" key="1">
    <source>
        <dbReference type="SAM" id="MobiDB-lite"/>
    </source>
</evidence>
<keyword evidence="2" id="KW-0472">Membrane</keyword>
<dbReference type="OrthoDB" id="9768004at2"/>
<dbReference type="SUPFAM" id="SSF56436">
    <property type="entry name" value="C-type lectin-like"/>
    <property type="match status" value="1"/>
</dbReference>
<dbReference type="GO" id="GO:0009190">
    <property type="term" value="P:cyclic nucleotide biosynthetic process"/>
    <property type="evidence" value="ECO:0007669"/>
    <property type="project" value="InterPro"/>
</dbReference>
<accession>A0A1M5WTI3</accession>
<dbReference type="GO" id="GO:0035556">
    <property type="term" value="P:intracellular signal transduction"/>
    <property type="evidence" value="ECO:0007669"/>
    <property type="project" value="InterPro"/>
</dbReference>
<feature type="region of interest" description="Disordered" evidence="1">
    <location>
        <begin position="1"/>
        <end position="20"/>
    </location>
</feature>
<protein>
    <submittedName>
        <fullName evidence="4">Formylglycine-generating enzyme, required for sulfatase activity, contains SUMF1/FGE domain</fullName>
    </submittedName>
</protein>
<dbReference type="Proteomes" id="UP000189796">
    <property type="component" value="Chromosome I"/>
</dbReference>
<dbReference type="Pfam" id="PF03781">
    <property type="entry name" value="FGE-sulfatase"/>
    <property type="match status" value="1"/>
</dbReference>
<dbReference type="PANTHER" id="PTHR23150">
    <property type="entry name" value="SULFATASE MODIFYING FACTOR 1, 2"/>
    <property type="match status" value="1"/>
</dbReference>
<gene>
    <name evidence="4" type="ORF">SAMN05443248_6787</name>
</gene>
<evidence type="ECO:0000313" key="4">
    <source>
        <dbReference type="EMBL" id="SHH90758.1"/>
    </source>
</evidence>